<dbReference type="AlphaFoldDB" id="A0A4P2QV00"/>
<evidence type="ECO:0000259" key="2">
    <source>
        <dbReference type="PROSITE" id="PS51725"/>
    </source>
</evidence>
<sequence>MPIGDHPVATVSCILGLMTAPARPQYASGRAARRAPLALAALLAACAVLGCASTMEQTPPASPDPAVAAAPAQPAAAPAAPPEDRAPSAAAPAPCAARVARVWHGRTPSDKAEGYTAYISSALPKFRTIPGNLGYQLMRETVGAETHFMVISYWRSRDDIRAYAGDDIRKTRHLPRDAEFLIDPEQNVVNYDLPAIDLDCPR</sequence>
<accession>A0A4P2QV00</accession>
<dbReference type="Proteomes" id="UP000295497">
    <property type="component" value="Chromosome"/>
</dbReference>
<evidence type="ECO:0000313" key="4">
    <source>
        <dbReference type="Proteomes" id="UP000295497"/>
    </source>
</evidence>
<dbReference type="InterPro" id="IPR011008">
    <property type="entry name" value="Dimeric_a/b-barrel"/>
</dbReference>
<feature type="region of interest" description="Disordered" evidence="1">
    <location>
        <begin position="57"/>
        <end position="91"/>
    </location>
</feature>
<proteinExistence type="predicted"/>
<dbReference type="InterPro" id="IPR007138">
    <property type="entry name" value="ABM_dom"/>
</dbReference>
<reference evidence="3 4" key="1">
    <citation type="submission" date="2015-09" db="EMBL/GenBank/DDBJ databases">
        <title>Sorangium comparison.</title>
        <authorList>
            <person name="Zaburannyi N."/>
            <person name="Bunk B."/>
            <person name="Overmann J."/>
            <person name="Mueller R."/>
        </authorList>
    </citation>
    <scope>NUCLEOTIDE SEQUENCE [LARGE SCALE GENOMIC DNA]</scope>
    <source>
        <strain evidence="3 4">So ce836</strain>
    </source>
</reference>
<protein>
    <recommendedName>
        <fullName evidence="2">ABM domain-containing protein</fullName>
    </recommendedName>
</protein>
<dbReference type="Pfam" id="PF03992">
    <property type="entry name" value="ABM"/>
    <property type="match status" value="1"/>
</dbReference>
<dbReference type="EMBL" id="CP012672">
    <property type="protein sequence ID" value="AUX34175.1"/>
    <property type="molecule type" value="Genomic_DNA"/>
</dbReference>
<dbReference type="SUPFAM" id="SSF54909">
    <property type="entry name" value="Dimeric alpha+beta barrel"/>
    <property type="match status" value="1"/>
</dbReference>
<gene>
    <name evidence="3" type="ORF">SOCE836_063440</name>
</gene>
<feature type="domain" description="ABM" evidence="2">
    <location>
        <begin position="99"/>
        <end position="189"/>
    </location>
</feature>
<dbReference type="Gene3D" id="3.30.70.100">
    <property type="match status" value="1"/>
</dbReference>
<name>A0A4P2QV00_SORCE</name>
<organism evidence="3 4">
    <name type="scientific">Sorangium cellulosum</name>
    <name type="common">Polyangium cellulosum</name>
    <dbReference type="NCBI Taxonomy" id="56"/>
    <lineage>
        <taxon>Bacteria</taxon>
        <taxon>Pseudomonadati</taxon>
        <taxon>Myxococcota</taxon>
        <taxon>Polyangia</taxon>
        <taxon>Polyangiales</taxon>
        <taxon>Polyangiaceae</taxon>
        <taxon>Sorangium</taxon>
    </lineage>
</organism>
<evidence type="ECO:0000313" key="3">
    <source>
        <dbReference type="EMBL" id="AUX34175.1"/>
    </source>
</evidence>
<dbReference type="PROSITE" id="PS51725">
    <property type="entry name" value="ABM"/>
    <property type="match status" value="1"/>
</dbReference>
<evidence type="ECO:0000256" key="1">
    <source>
        <dbReference type="SAM" id="MobiDB-lite"/>
    </source>
</evidence>
<feature type="compositionally biased region" description="Low complexity" evidence="1">
    <location>
        <begin position="64"/>
        <end position="78"/>
    </location>
</feature>